<evidence type="ECO:0000313" key="7">
    <source>
        <dbReference type="Proteomes" id="UP000078492"/>
    </source>
</evidence>
<proteinExistence type="inferred from homology"/>
<gene>
    <name evidence="6" type="ORF">ALC57_18317</name>
</gene>
<dbReference type="EMBL" id="KQ981090">
    <property type="protein sequence ID" value="KYN09567.1"/>
    <property type="molecule type" value="Genomic_DNA"/>
</dbReference>
<protein>
    <submittedName>
        <fullName evidence="6">Uncharacterized protein</fullName>
    </submittedName>
</protein>
<evidence type="ECO:0000256" key="3">
    <source>
        <dbReference type="ARBA" id="ARBA00010821"/>
    </source>
</evidence>
<comment type="subcellular location">
    <subcellularLocation>
        <location evidence="2">Cytoplasm</location>
        <location evidence="2">Stress granule</location>
    </subcellularLocation>
    <subcellularLocation>
        <location evidence="1">Nucleus</location>
    </subcellularLocation>
</comment>
<dbReference type="GO" id="GO:0005634">
    <property type="term" value="C:nucleus"/>
    <property type="evidence" value="ECO:0007669"/>
    <property type="project" value="UniProtKB-SubCell"/>
</dbReference>
<evidence type="ECO:0000256" key="1">
    <source>
        <dbReference type="ARBA" id="ARBA00004123"/>
    </source>
</evidence>
<evidence type="ECO:0000313" key="6">
    <source>
        <dbReference type="EMBL" id="KYN09567.1"/>
    </source>
</evidence>
<keyword evidence="7" id="KW-1185">Reference proteome</keyword>
<sequence>TVVYLNSVIYSSRSQMTTMNGKRPSSIPCRHQPEILSQHSDLIKYIYDSWNSVSRELDMCHNQPHSNSSNYRNGAKCIVFYIFLQISNHLIWRHGGDSVLCKVLLLLEMQIPSARPNMLTIIGHFQTDIRNKKDKLRFYQIQFLFLLRFILYF</sequence>
<comment type="similarity">
    <text evidence="3">Belongs to the MCRIP family.</text>
</comment>
<reference evidence="6 7" key="1">
    <citation type="submission" date="2015-09" db="EMBL/GenBank/DDBJ databases">
        <title>Trachymyrmex cornetzi WGS genome.</title>
        <authorList>
            <person name="Nygaard S."/>
            <person name="Hu H."/>
            <person name="Boomsma J."/>
            <person name="Zhang G."/>
        </authorList>
    </citation>
    <scope>NUCLEOTIDE SEQUENCE [LARGE SCALE GENOMIC DNA]</scope>
    <source>
        <strain evidence="6">Tcor2-1</strain>
        <tissue evidence="6">Whole body</tissue>
    </source>
</reference>
<evidence type="ECO:0000256" key="4">
    <source>
        <dbReference type="ARBA" id="ARBA00022490"/>
    </source>
</evidence>
<dbReference type="AlphaFoldDB" id="A0A151ISA7"/>
<dbReference type="STRING" id="471704.A0A151ISA7"/>
<name>A0A151ISA7_9HYME</name>
<feature type="non-terminal residue" evidence="6">
    <location>
        <position position="1"/>
    </location>
</feature>
<organism evidence="6 7">
    <name type="scientific">Trachymyrmex cornetzi</name>
    <dbReference type="NCBI Taxonomy" id="471704"/>
    <lineage>
        <taxon>Eukaryota</taxon>
        <taxon>Metazoa</taxon>
        <taxon>Ecdysozoa</taxon>
        <taxon>Arthropoda</taxon>
        <taxon>Hexapoda</taxon>
        <taxon>Insecta</taxon>
        <taxon>Pterygota</taxon>
        <taxon>Neoptera</taxon>
        <taxon>Endopterygota</taxon>
        <taxon>Hymenoptera</taxon>
        <taxon>Apocrita</taxon>
        <taxon>Aculeata</taxon>
        <taxon>Formicoidea</taxon>
        <taxon>Formicidae</taxon>
        <taxon>Myrmicinae</taxon>
        <taxon>Trachymyrmex</taxon>
    </lineage>
</organism>
<evidence type="ECO:0000256" key="5">
    <source>
        <dbReference type="ARBA" id="ARBA00023242"/>
    </source>
</evidence>
<dbReference type="Pfam" id="PF14799">
    <property type="entry name" value="FAM195"/>
    <property type="match status" value="1"/>
</dbReference>
<dbReference type="Proteomes" id="UP000078492">
    <property type="component" value="Unassembled WGS sequence"/>
</dbReference>
<evidence type="ECO:0000256" key="2">
    <source>
        <dbReference type="ARBA" id="ARBA00004210"/>
    </source>
</evidence>
<keyword evidence="4" id="KW-0963">Cytoplasm</keyword>
<dbReference type="GO" id="GO:0010494">
    <property type="term" value="C:cytoplasmic stress granule"/>
    <property type="evidence" value="ECO:0007669"/>
    <property type="project" value="UniProtKB-SubCell"/>
</dbReference>
<accession>A0A151ISA7</accession>
<keyword evidence="5" id="KW-0539">Nucleus</keyword>
<dbReference type="InterPro" id="IPR029428">
    <property type="entry name" value="MCRIP"/>
</dbReference>